<reference evidence="2 3" key="1">
    <citation type="journal article" date="2019" name="Antonie Van Leeuwenhoek">
        <title>Description of 'Ca. Methylobacter oryzae' KRF1, a novel species from the environmentally important Methylobacter clade 2.</title>
        <authorList>
            <person name="Khatri K."/>
            <person name="Mohite J.A."/>
            <person name="Pandit P.S."/>
            <person name="Bahulikar R."/>
            <person name="Rahalkar M.C."/>
        </authorList>
    </citation>
    <scope>NUCLEOTIDE SEQUENCE [LARGE SCALE GENOMIC DNA]</scope>
    <source>
        <strain evidence="2 3">KRF1</strain>
    </source>
</reference>
<keyword evidence="3" id="KW-1185">Reference proteome</keyword>
<dbReference type="InterPro" id="IPR038717">
    <property type="entry name" value="Tc1-like_DDE_dom"/>
</dbReference>
<gene>
    <name evidence="2" type="ORF">EKO24_013675</name>
</gene>
<evidence type="ECO:0000259" key="1">
    <source>
        <dbReference type="Pfam" id="PF13358"/>
    </source>
</evidence>
<comment type="caution">
    <text evidence="2">The sequence shown here is derived from an EMBL/GenBank/DDBJ whole genome shotgun (WGS) entry which is preliminary data.</text>
</comment>
<dbReference type="Gene3D" id="3.30.420.10">
    <property type="entry name" value="Ribonuclease H-like superfamily/Ribonuclease H"/>
    <property type="match status" value="1"/>
</dbReference>
<evidence type="ECO:0000313" key="2">
    <source>
        <dbReference type="EMBL" id="TRW92981.1"/>
    </source>
</evidence>
<name>A0ABY3C8M4_9GAMM</name>
<dbReference type="InterPro" id="IPR036397">
    <property type="entry name" value="RNaseH_sf"/>
</dbReference>
<dbReference type="RefSeq" id="WP_127028014.1">
    <property type="nucleotide sequence ID" value="NZ_RYFG02000104.1"/>
</dbReference>
<sequence length="150" mass="17169">MLPFRFQERTGKSVSFATVKRWLKQRRIKAHCNPALFEPSQKVLKAFQDKETDGDIELFYLDESCFSSESCVPYAWQKQSNRRALPANVPWWVNMIGLIDRQSMGYFHPLETTVTSATVAEAMAGFIRSYPADKLTVVVMDNAPLQQKGM</sequence>
<proteinExistence type="predicted"/>
<organism evidence="2 3">
    <name type="scientific">Candidatus Methylobacter oryzae</name>
    <dbReference type="NCBI Taxonomy" id="2497749"/>
    <lineage>
        <taxon>Bacteria</taxon>
        <taxon>Pseudomonadati</taxon>
        <taxon>Pseudomonadota</taxon>
        <taxon>Gammaproteobacteria</taxon>
        <taxon>Methylococcales</taxon>
        <taxon>Methylococcaceae</taxon>
        <taxon>Methylobacter</taxon>
    </lineage>
</organism>
<protein>
    <recommendedName>
        <fullName evidence="1">Tc1-like transposase DDE domain-containing protein</fullName>
    </recommendedName>
</protein>
<dbReference type="EMBL" id="RYFG02000104">
    <property type="protein sequence ID" value="TRW92981.1"/>
    <property type="molecule type" value="Genomic_DNA"/>
</dbReference>
<accession>A0ABY3C8M4</accession>
<dbReference type="Pfam" id="PF13358">
    <property type="entry name" value="DDE_3"/>
    <property type="match status" value="1"/>
</dbReference>
<dbReference type="Proteomes" id="UP000733744">
    <property type="component" value="Unassembled WGS sequence"/>
</dbReference>
<evidence type="ECO:0000313" key="3">
    <source>
        <dbReference type="Proteomes" id="UP000733744"/>
    </source>
</evidence>
<feature type="domain" description="Tc1-like transposase DDE" evidence="1">
    <location>
        <begin position="58"/>
        <end position="145"/>
    </location>
</feature>